<organism evidence="3 4">
    <name type="scientific">Vespula squamosa</name>
    <name type="common">Southern yellow jacket</name>
    <name type="synonym">Wasp</name>
    <dbReference type="NCBI Taxonomy" id="30214"/>
    <lineage>
        <taxon>Eukaryota</taxon>
        <taxon>Metazoa</taxon>
        <taxon>Ecdysozoa</taxon>
        <taxon>Arthropoda</taxon>
        <taxon>Hexapoda</taxon>
        <taxon>Insecta</taxon>
        <taxon>Pterygota</taxon>
        <taxon>Neoptera</taxon>
        <taxon>Endopterygota</taxon>
        <taxon>Hymenoptera</taxon>
        <taxon>Apocrita</taxon>
        <taxon>Aculeata</taxon>
        <taxon>Vespoidea</taxon>
        <taxon>Vespidae</taxon>
        <taxon>Vespinae</taxon>
        <taxon>Vespula</taxon>
    </lineage>
</organism>
<comment type="caution">
    <text evidence="3">The sequence shown here is derived from an EMBL/GenBank/DDBJ whole genome shotgun (WGS) entry which is preliminary data.</text>
</comment>
<accession>A0ABD2C940</accession>
<dbReference type="EMBL" id="JAUDFV010000010">
    <property type="protein sequence ID" value="KAL2741560.1"/>
    <property type="molecule type" value="Genomic_DNA"/>
</dbReference>
<sequence length="77" mass="9190">MMFYTSCSWPPPWSNTSLLVGLPIEGRRSVDADEKRGKSEETKWVKTVQKYKKLKEDRRKETEKGKIKKERRSKRCK</sequence>
<protein>
    <submittedName>
        <fullName evidence="3">Uncharacterized protein</fullName>
    </submittedName>
</protein>
<evidence type="ECO:0000313" key="4">
    <source>
        <dbReference type="Proteomes" id="UP001607302"/>
    </source>
</evidence>
<gene>
    <name evidence="2" type="ORF">V1478_000057</name>
    <name evidence="3" type="ORF">V1478_000063</name>
</gene>
<evidence type="ECO:0000313" key="2">
    <source>
        <dbReference type="EMBL" id="KAL2741554.1"/>
    </source>
</evidence>
<dbReference type="EMBL" id="JAUDFV010000010">
    <property type="protein sequence ID" value="KAL2741554.1"/>
    <property type="molecule type" value="Genomic_DNA"/>
</dbReference>
<dbReference type="AlphaFoldDB" id="A0ABD2C940"/>
<name>A0ABD2C940_VESSQ</name>
<feature type="region of interest" description="Disordered" evidence="1">
    <location>
        <begin position="55"/>
        <end position="77"/>
    </location>
</feature>
<feature type="compositionally biased region" description="Basic residues" evidence="1">
    <location>
        <begin position="66"/>
        <end position="77"/>
    </location>
</feature>
<evidence type="ECO:0000256" key="1">
    <source>
        <dbReference type="SAM" id="MobiDB-lite"/>
    </source>
</evidence>
<reference evidence="3 4" key="1">
    <citation type="journal article" date="2024" name="Ann. Entomol. Soc. Am.">
        <title>Genomic analyses of the southern and eastern yellowjacket wasps (Hymenoptera: Vespidae) reveal evolutionary signatures of social life.</title>
        <authorList>
            <person name="Catto M.A."/>
            <person name="Caine P.B."/>
            <person name="Orr S.E."/>
            <person name="Hunt B.G."/>
            <person name="Goodisman M.A.D."/>
        </authorList>
    </citation>
    <scope>NUCLEOTIDE SEQUENCE [LARGE SCALE GENOMIC DNA]</scope>
    <source>
        <strain evidence="3">233</strain>
        <tissue evidence="3">Head and thorax</tissue>
    </source>
</reference>
<evidence type="ECO:0000313" key="3">
    <source>
        <dbReference type="EMBL" id="KAL2741560.1"/>
    </source>
</evidence>
<feature type="compositionally biased region" description="Basic and acidic residues" evidence="1">
    <location>
        <begin position="55"/>
        <end position="65"/>
    </location>
</feature>
<keyword evidence="4" id="KW-1185">Reference proteome</keyword>
<dbReference type="Proteomes" id="UP001607302">
    <property type="component" value="Unassembled WGS sequence"/>
</dbReference>
<proteinExistence type="predicted"/>